<feature type="non-terminal residue" evidence="1">
    <location>
        <position position="1"/>
    </location>
</feature>
<sequence>CAPLYPPIQEEHVGGFGFLYSPFGPANTDSTGADSLAKAKAAVANANALWYSLIHADALDTGLANADTARAMANSNAVRRGLANENARSVGPISVAA</sequence>
<name>Q0ZC89_GRYPE</name>
<proteinExistence type="evidence at transcript level"/>
<dbReference type="EMBL" id="DQ630782">
    <property type="protein sequence ID" value="ABG01739.1"/>
    <property type="molecule type" value="mRNA"/>
</dbReference>
<reference evidence="1" key="1">
    <citation type="journal article" date="2006" name="Mol. Biol. Evol.">
        <title>Molecular evolution of seminal proteins in field crickets.</title>
        <authorList>
            <person name="Andres J.A."/>
            <person name="Maroja L.S."/>
            <person name="Bogdanowicz S.M."/>
            <person name="Swanson W.J."/>
            <person name="Harrison R.G."/>
        </authorList>
    </citation>
    <scope>NUCLEOTIDE SEQUENCE</scope>
</reference>
<evidence type="ECO:0000313" key="1">
    <source>
        <dbReference type="EMBL" id="ABG01739.1"/>
    </source>
</evidence>
<feature type="non-terminal residue" evidence="1">
    <location>
        <position position="97"/>
    </location>
</feature>
<gene>
    <name evidence="1" type="ORF">AG-0055F-Gp</name>
</gene>
<protein>
    <submittedName>
        <fullName evidence="1">Putative accessory gland protein</fullName>
    </submittedName>
</protein>
<accession>Q0ZC89</accession>
<organism evidence="1">
    <name type="scientific">Gryllus pennsylvanicus</name>
    <name type="common">Fall field cricket</name>
    <dbReference type="NCBI Taxonomy" id="51074"/>
    <lineage>
        <taxon>Eukaryota</taxon>
        <taxon>Metazoa</taxon>
        <taxon>Ecdysozoa</taxon>
        <taxon>Arthropoda</taxon>
        <taxon>Hexapoda</taxon>
        <taxon>Insecta</taxon>
        <taxon>Pterygota</taxon>
        <taxon>Neoptera</taxon>
        <taxon>Polyneoptera</taxon>
        <taxon>Orthoptera</taxon>
        <taxon>Ensifera</taxon>
        <taxon>Gryllidea</taxon>
        <taxon>Grylloidea</taxon>
        <taxon>Gryllidae</taxon>
        <taxon>Gryllinae</taxon>
        <taxon>Gryllus</taxon>
    </lineage>
</organism>
<dbReference type="AlphaFoldDB" id="Q0ZC89"/>